<dbReference type="RefSeq" id="WP_037021926.1">
    <property type="nucleotide sequence ID" value="NZ_CCSF01000001.1"/>
</dbReference>
<keyword evidence="4" id="KW-0396">Initiation factor</keyword>
<keyword evidence="2" id="KW-0472">Membrane</keyword>
<proteinExistence type="predicted"/>
<feature type="chain" id="PRO_5043118395" evidence="3">
    <location>
        <begin position="22"/>
        <end position="130"/>
    </location>
</feature>
<keyword evidence="2" id="KW-0812">Transmembrane</keyword>
<dbReference type="HOGENOM" id="CLU_150656_0_0_6"/>
<evidence type="ECO:0000256" key="2">
    <source>
        <dbReference type="SAM" id="Phobius"/>
    </source>
</evidence>
<dbReference type="Proteomes" id="UP000053902">
    <property type="component" value="Unassembled WGS sequence"/>
</dbReference>
<sequence length="130" mass="14730">MRQGSLSLLLALCLASPLLHAEEEMAAPTEHQPLPVQTSAEHEPQRTEPDRRTPAVSAEQMQLAQLRQENRRLRIQLHEEQAKLQSHSQPEPQLLNEQQQWFAIGGGVGMLGFLLGVLTTRSGRRRQWLN</sequence>
<keyword evidence="5" id="KW-1185">Reference proteome</keyword>
<organism evidence="4 5">
    <name type="scientific">Pseudomonas saudiphocaensis</name>
    <dbReference type="NCBI Taxonomy" id="1499686"/>
    <lineage>
        <taxon>Bacteria</taxon>
        <taxon>Pseudomonadati</taxon>
        <taxon>Pseudomonadota</taxon>
        <taxon>Gammaproteobacteria</taxon>
        <taxon>Pseudomonadales</taxon>
        <taxon>Pseudomonadaceae</taxon>
        <taxon>Pseudomonas</taxon>
    </lineage>
</organism>
<reference evidence="4 5" key="1">
    <citation type="submission" date="2014-07" db="EMBL/GenBank/DDBJ databases">
        <authorList>
            <person name="Urmite Genomes Urmite Genomes"/>
        </authorList>
    </citation>
    <scope>NUCLEOTIDE SEQUENCE [LARGE SCALE GENOMIC DNA]</scope>
    <source>
        <strain evidence="4 5">20_BN</strain>
    </source>
</reference>
<feature type="transmembrane region" description="Helical" evidence="2">
    <location>
        <begin position="101"/>
        <end position="120"/>
    </location>
</feature>
<keyword evidence="2" id="KW-1133">Transmembrane helix</keyword>
<dbReference type="AlphaFoldDB" id="A0A078LP51"/>
<evidence type="ECO:0000313" key="5">
    <source>
        <dbReference type="Proteomes" id="UP000053902"/>
    </source>
</evidence>
<feature type="signal peptide" evidence="3">
    <location>
        <begin position="1"/>
        <end position="21"/>
    </location>
</feature>
<dbReference type="STRING" id="1499686.BN1079_00395"/>
<evidence type="ECO:0000256" key="3">
    <source>
        <dbReference type="SAM" id="SignalP"/>
    </source>
</evidence>
<evidence type="ECO:0000256" key="1">
    <source>
        <dbReference type="SAM" id="MobiDB-lite"/>
    </source>
</evidence>
<protein>
    <submittedName>
        <fullName evidence="4">Translation initiation factor 2 (IF-2, GTPase)</fullName>
    </submittedName>
</protein>
<name>A0A078LP51_9PSED</name>
<accession>A0A078LP51</accession>
<gene>
    <name evidence="4" type="ORF">BN1079_00395</name>
</gene>
<feature type="region of interest" description="Disordered" evidence="1">
    <location>
        <begin position="24"/>
        <end position="60"/>
    </location>
</feature>
<dbReference type="EMBL" id="CCSF01000001">
    <property type="protein sequence ID" value="CDZ93115.1"/>
    <property type="molecule type" value="Genomic_DNA"/>
</dbReference>
<dbReference type="GO" id="GO:0003743">
    <property type="term" value="F:translation initiation factor activity"/>
    <property type="evidence" value="ECO:0007669"/>
    <property type="project" value="UniProtKB-KW"/>
</dbReference>
<evidence type="ECO:0000313" key="4">
    <source>
        <dbReference type="EMBL" id="CDZ93115.1"/>
    </source>
</evidence>
<keyword evidence="4" id="KW-0648">Protein biosynthesis</keyword>
<keyword evidence="3" id="KW-0732">Signal</keyword>
<feature type="compositionally biased region" description="Basic and acidic residues" evidence="1">
    <location>
        <begin position="40"/>
        <end position="53"/>
    </location>
</feature>